<sequence>MKKIFLLLFTCALFLNVSLFAQNVKYTLHTLAQGETLSMLAEKYKTTVGDIMRLNGMHADTKLAVGQKIKIPASGQTVVRGGTTKEVPPVPTKAKPPVVKDSPPLTQTPAATTKSKSLSKELTHIVEPKETMYSISKKYGITVEQLQKWNYKKDNNLETGEVLAVSVDGIPDAIAKRKTMEESKAIAAVPDQTPPLIVNEPVNVDKTATEKSAADISAKENKAVEEKKPAAYIITEQKQRPTINAAADGSDNFFAKNFGDQASGRSTANKSGTAMIFKTASGWSDKKYYILMNDAPSGSIVKISAPNGNIVYAKVLWKLDDMKENKGLQFRISEAAAAALNVQDDKFPLTIQYYQ</sequence>
<feature type="signal peptide" evidence="2">
    <location>
        <begin position="1"/>
        <end position="21"/>
    </location>
</feature>
<dbReference type="OrthoDB" id="2149800at2"/>
<dbReference type="PANTHER" id="PTHR33734">
    <property type="entry name" value="LYSM DOMAIN-CONTAINING GPI-ANCHORED PROTEIN 2"/>
    <property type="match status" value="1"/>
</dbReference>
<feature type="compositionally biased region" description="Polar residues" evidence="1">
    <location>
        <begin position="104"/>
        <end position="113"/>
    </location>
</feature>
<keyword evidence="5" id="KW-1185">Reference proteome</keyword>
<dbReference type="SUPFAM" id="SSF54106">
    <property type="entry name" value="LysM domain"/>
    <property type="match status" value="2"/>
</dbReference>
<feature type="region of interest" description="Disordered" evidence="1">
    <location>
        <begin position="80"/>
        <end position="113"/>
    </location>
</feature>
<dbReference type="InterPro" id="IPR018392">
    <property type="entry name" value="LysM"/>
</dbReference>
<feature type="compositionally biased region" description="Low complexity" evidence="1">
    <location>
        <begin position="84"/>
        <end position="100"/>
    </location>
</feature>
<dbReference type="PROSITE" id="PS51782">
    <property type="entry name" value="LYSM"/>
    <property type="match status" value="2"/>
</dbReference>
<feature type="chain" id="PRO_5022663374" evidence="2">
    <location>
        <begin position="22"/>
        <end position="355"/>
    </location>
</feature>
<feature type="domain" description="LysM" evidence="3">
    <location>
        <begin position="122"/>
        <end position="165"/>
    </location>
</feature>
<feature type="domain" description="LysM" evidence="3">
    <location>
        <begin position="27"/>
        <end position="71"/>
    </location>
</feature>
<dbReference type="PANTHER" id="PTHR33734:SF22">
    <property type="entry name" value="MEMBRANE-BOUND LYTIC MUREIN TRANSGLYCOSYLASE D"/>
    <property type="match status" value="1"/>
</dbReference>
<evidence type="ECO:0000313" key="4">
    <source>
        <dbReference type="EMBL" id="QEC67190.1"/>
    </source>
</evidence>
<gene>
    <name evidence="4" type="ORF">FRZ67_07735</name>
</gene>
<reference evidence="4 5" key="1">
    <citation type="journal article" date="2016" name="Int. J. Syst. Evol. Microbiol.">
        <title>Panacibacter ginsenosidivorans gen. nov., sp. nov., with ginsenoside converting activity isolated from soil of a ginseng field.</title>
        <authorList>
            <person name="Siddiqi M.Z."/>
            <person name="Muhammad Shafi S."/>
            <person name="Choi K.D."/>
            <person name="Im W.T."/>
        </authorList>
    </citation>
    <scope>NUCLEOTIDE SEQUENCE [LARGE SCALE GENOMIC DNA]</scope>
    <source>
        <strain evidence="4 5">Gsoil1550</strain>
    </source>
</reference>
<keyword evidence="2" id="KW-0732">Signal</keyword>
<dbReference type="CDD" id="cd00118">
    <property type="entry name" value="LysM"/>
    <property type="match status" value="2"/>
</dbReference>
<dbReference type="Pfam" id="PF01476">
    <property type="entry name" value="LysM"/>
    <property type="match status" value="2"/>
</dbReference>
<evidence type="ECO:0000259" key="3">
    <source>
        <dbReference type="PROSITE" id="PS51782"/>
    </source>
</evidence>
<dbReference type="InterPro" id="IPR036779">
    <property type="entry name" value="LysM_dom_sf"/>
</dbReference>
<dbReference type="Gene3D" id="3.10.350.10">
    <property type="entry name" value="LysM domain"/>
    <property type="match status" value="2"/>
</dbReference>
<dbReference type="AlphaFoldDB" id="A0A5B8V6T7"/>
<organism evidence="4 5">
    <name type="scientific">Panacibacter ginsenosidivorans</name>
    <dbReference type="NCBI Taxonomy" id="1813871"/>
    <lineage>
        <taxon>Bacteria</taxon>
        <taxon>Pseudomonadati</taxon>
        <taxon>Bacteroidota</taxon>
        <taxon>Chitinophagia</taxon>
        <taxon>Chitinophagales</taxon>
        <taxon>Chitinophagaceae</taxon>
        <taxon>Panacibacter</taxon>
    </lineage>
</organism>
<protein>
    <submittedName>
        <fullName evidence="4">LysM peptidoglycan-binding domain-containing protein</fullName>
    </submittedName>
</protein>
<dbReference type="KEGG" id="pgin:FRZ67_07735"/>
<dbReference type="RefSeq" id="WP_147188998.1">
    <property type="nucleotide sequence ID" value="NZ_CP042435.1"/>
</dbReference>
<dbReference type="EMBL" id="CP042435">
    <property type="protein sequence ID" value="QEC67190.1"/>
    <property type="molecule type" value="Genomic_DNA"/>
</dbReference>
<accession>A0A5B8V6T7</accession>
<evidence type="ECO:0000256" key="1">
    <source>
        <dbReference type="SAM" id="MobiDB-lite"/>
    </source>
</evidence>
<dbReference type="SMART" id="SM00257">
    <property type="entry name" value="LysM"/>
    <property type="match status" value="2"/>
</dbReference>
<proteinExistence type="predicted"/>
<name>A0A5B8V6T7_9BACT</name>
<evidence type="ECO:0000256" key="2">
    <source>
        <dbReference type="SAM" id="SignalP"/>
    </source>
</evidence>
<dbReference type="GO" id="GO:0008932">
    <property type="term" value="F:lytic endotransglycosylase activity"/>
    <property type="evidence" value="ECO:0007669"/>
    <property type="project" value="TreeGrafter"/>
</dbReference>
<evidence type="ECO:0000313" key="5">
    <source>
        <dbReference type="Proteomes" id="UP000321533"/>
    </source>
</evidence>
<dbReference type="Proteomes" id="UP000321533">
    <property type="component" value="Chromosome"/>
</dbReference>